<name>A0AAW1GN56_SAPOF</name>
<dbReference type="PANTHER" id="PTHR43802">
    <property type="entry name" value="ENOYL-COA HYDRATASE"/>
    <property type="match status" value="1"/>
</dbReference>
<keyword evidence="3" id="KW-1185">Reference proteome</keyword>
<dbReference type="Proteomes" id="UP001443914">
    <property type="component" value="Unassembled WGS sequence"/>
</dbReference>
<dbReference type="GO" id="GO:0005777">
    <property type="term" value="C:peroxisome"/>
    <property type="evidence" value="ECO:0007669"/>
    <property type="project" value="TreeGrafter"/>
</dbReference>
<dbReference type="Pfam" id="PF00378">
    <property type="entry name" value="ECH_1"/>
    <property type="match status" value="1"/>
</dbReference>
<protein>
    <recommendedName>
        <fullName evidence="4">Enoyl-CoA hydratase</fullName>
    </recommendedName>
</protein>
<dbReference type="InterPro" id="IPR029045">
    <property type="entry name" value="ClpP/crotonase-like_dom_sf"/>
</dbReference>
<dbReference type="Gene3D" id="3.90.226.10">
    <property type="entry name" value="2-enoyl-CoA Hydratase, Chain A, domain 1"/>
    <property type="match status" value="1"/>
</dbReference>
<sequence length="197" mass="21200">MSNAPSENLVLVTREPAGIAHVTLNRPKSLNALTKPMLTQMARAFRSLDSDDTVKVIIVSGSGRAFCAGVDLMSAEEVFKGAVNDVEVDAMVQMELCRKPIVGAVHEFAATAGFELALGCDIIVASKGTLFIDSHARIGIFPSWGLSQKLSRIIGPYKAREISFTGTPITAEEGEKLGFVNHTVEARKSSRNCQSDY</sequence>
<evidence type="ECO:0000313" key="3">
    <source>
        <dbReference type="Proteomes" id="UP001443914"/>
    </source>
</evidence>
<evidence type="ECO:0000313" key="2">
    <source>
        <dbReference type="EMBL" id="KAK9665156.1"/>
    </source>
</evidence>
<evidence type="ECO:0008006" key="4">
    <source>
        <dbReference type="Google" id="ProtNLM"/>
    </source>
</evidence>
<dbReference type="AlphaFoldDB" id="A0AAW1GN56"/>
<accession>A0AAW1GN56</accession>
<dbReference type="EMBL" id="JBDFQZ010000014">
    <property type="protein sequence ID" value="KAK9665156.1"/>
    <property type="molecule type" value="Genomic_DNA"/>
</dbReference>
<reference evidence="2" key="1">
    <citation type="submission" date="2024-03" db="EMBL/GenBank/DDBJ databases">
        <title>WGS assembly of Saponaria officinalis var. Norfolk2.</title>
        <authorList>
            <person name="Jenkins J."/>
            <person name="Shu S."/>
            <person name="Grimwood J."/>
            <person name="Barry K."/>
            <person name="Goodstein D."/>
            <person name="Schmutz J."/>
            <person name="Leebens-Mack J."/>
            <person name="Osbourn A."/>
        </authorList>
    </citation>
    <scope>NUCLEOTIDE SEQUENCE [LARGE SCALE GENOMIC DNA]</scope>
    <source>
        <strain evidence="2">JIC</strain>
    </source>
</reference>
<dbReference type="SUPFAM" id="SSF52096">
    <property type="entry name" value="ClpP/crotonase"/>
    <property type="match status" value="1"/>
</dbReference>
<comment type="caution">
    <text evidence="2">The sequence shown here is derived from an EMBL/GenBank/DDBJ whole genome shotgun (WGS) entry which is preliminary data.</text>
</comment>
<organism evidence="2 3">
    <name type="scientific">Saponaria officinalis</name>
    <name type="common">Common soapwort</name>
    <name type="synonym">Lychnis saponaria</name>
    <dbReference type="NCBI Taxonomy" id="3572"/>
    <lineage>
        <taxon>Eukaryota</taxon>
        <taxon>Viridiplantae</taxon>
        <taxon>Streptophyta</taxon>
        <taxon>Embryophyta</taxon>
        <taxon>Tracheophyta</taxon>
        <taxon>Spermatophyta</taxon>
        <taxon>Magnoliopsida</taxon>
        <taxon>eudicotyledons</taxon>
        <taxon>Gunneridae</taxon>
        <taxon>Pentapetalae</taxon>
        <taxon>Caryophyllales</taxon>
        <taxon>Caryophyllaceae</taxon>
        <taxon>Caryophylleae</taxon>
        <taxon>Saponaria</taxon>
    </lineage>
</organism>
<dbReference type="CDD" id="cd06558">
    <property type="entry name" value="crotonase-like"/>
    <property type="match status" value="1"/>
</dbReference>
<gene>
    <name evidence="2" type="ORF">RND81_14G094000</name>
</gene>
<evidence type="ECO:0000256" key="1">
    <source>
        <dbReference type="ARBA" id="ARBA00005254"/>
    </source>
</evidence>
<proteinExistence type="inferred from homology"/>
<comment type="similarity">
    <text evidence="1">Belongs to the enoyl-CoA hydratase/isomerase family.</text>
</comment>
<dbReference type="InterPro" id="IPR001753">
    <property type="entry name" value="Enoyl-CoA_hydra/iso"/>
</dbReference>
<dbReference type="PANTHER" id="PTHR43802:SF1">
    <property type="entry name" value="IP11341P-RELATED"/>
    <property type="match status" value="1"/>
</dbReference>